<gene>
    <name evidence="3" type="ORF">MSPICULIGERA_LOCUS18308</name>
</gene>
<feature type="transmembrane region" description="Helical" evidence="1">
    <location>
        <begin position="240"/>
        <end position="260"/>
    </location>
</feature>
<keyword evidence="1" id="KW-0812">Transmembrane</keyword>
<feature type="transmembrane region" description="Helical" evidence="1">
    <location>
        <begin position="141"/>
        <end position="160"/>
    </location>
</feature>
<protein>
    <recommendedName>
        <fullName evidence="2">7TM GPCR serpentine receptor class x (Srx) domain-containing protein</fullName>
    </recommendedName>
</protein>
<dbReference type="PANTHER" id="PTHR23017:SF3">
    <property type="entry name" value="G-PROTEIN COUPLED RECEPTORS FAMILY 1 PROFILE DOMAIN-CONTAINING PROTEIN"/>
    <property type="match status" value="1"/>
</dbReference>
<evidence type="ECO:0000313" key="3">
    <source>
        <dbReference type="EMBL" id="CAJ0580105.1"/>
    </source>
</evidence>
<evidence type="ECO:0000313" key="4">
    <source>
        <dbReference type="Proteomes" id="UP001177023"/>
    </source>
</evidence>
<dbReference type="Gene3D" id="1.20.1070.10">
    <property type="entry name" value="Rhodopsin 7-helix transmembrane proteins"/>
    <property type="match status" value="1"/>
</dbReference>
<feature type="transmembrane region" description="Helical" evidence="1">
    <location>
        <begin position="266"/>
        <end position="293"/>
    </location>
</feature>
<keyword evidence="1" id="KW-0472">Membrane</keyword>
<dbReference type="Pfam" id="PF10328">
    <property type="entry name" value="7TM_GPCR_Srx"/>
    <property type="match status" value="1"/>
</dbReference>
<comment type="caution">
    <text evidence="3">The sequence shown here is derived from an EMBL/GenBank/DDBJ whole genome shotgun (WGS) entry which is preliminary data.</text>
</comment>
<reference evidence="3" key="1">
    <citation type="submission" date="2023-06" db="EMBL/GenBank/DDBJ databases">
        <authorList>
            <person name="Delattre M."/>
        </authorList>
    </citation>
    <scope>NUCLEOTIDE SEQUENCE</scope>
    <source>
        <strain evidence="3">AF72</strain>
    </source>
</reference>
<evidence type="ECO:0000256" key="1">
    <source>
        <dbReference type="SAM" id="Phobius"/>
    </source>
</evidence>
<feature type="transmembrane region" description="Helical" evidence="1">
    <location>
        <begin position="192"/>
        <end position="212"/>
    </location>
</feature>
<feature type="transmembrane region" description="Helical" evidence="1">
    <location>
        <begin position="100"/>
        <end position="120"/>
    </location>
</feature>
<keyword evidence="1" id="KW-1133">Transmembrane helix</keyword>
<dbReference type="Proteomes" id="UP001177023">
    <property type="component" value="Unassembled WGS sequence"/>
</dbReference>
<feature type="transmembrane region" description="Helical" evidence="1">
    <location>
        <begin position="26"/>
        <end position="49"/>
    </location>
</feature>
<dbReference type="InterPro" id="IPR019430">
    <property type="entry name" value="7TM_GPCR_serpentine_rcpt_Srx"/>
</dbReference>
<name>A0AA36D4S9_9BILA</name>
<dbReference type="AlphaFoldDB" id="A0AA36D4S9"/>
<keyword evidence="4" id="KW-1185">Reference proteome</keyword>
<accession>A0AA36D4S9</accession>
<dbReference type="PANTHER" id="PTHR23017">
    <property type="entry name" value="SERPENTINE RECEPTOR, CLASS X"/>
    <property type="match status" value="1"/>
</dbReference>
<organism evidence="3 4">
    <name type="scientific">Mesorhabditis spiculigera</name>
    <dbReference type="NCBI Taxonomy" id="96644"/>
    <lineage>
        <taxon>Eukaryota</taxon>
        <taxon>Metazoa</taxon>
        <taxon>Ecdysozoa</taxon>
        <taxon>Nematoda</taxon>
        <taxon>Chromadorea</taxon>
        <taxon>Rhabditida</taxon>
        <taxon>Rhabditina</taxon>
        <taxon>Rhabditomorpha</taxon>
        <taxon>Rhabditoidea</taxon>
        <taxon>Rhabditidae</taxon>
        <taxon>Mesorhabditinae</taxon>
        <taxon>Mesorhabditis</taxon>
    </lineage>
</organism>
<proteinExistence type="predicted"/>
<dbReference type="SUPFAM" id="SSF81321">
    <property type="entry name" value="Family A G protein-coupled receptor-like"/>
    <property type="match status" value="1"/>
</dbReference>
<dbReference type="EMBL" id="CATQJA010002659">
    <property type="protein sequence ID" value="CAJ0580105.1"/>
    <property type="molecule type" value="Genomic_DNA"/>
</dbReference>
<feature type="domain" description="7TM GPCR serpentine receptor class x (Srx)" evidence="2">
    <location>
        <begin position="34"/>
        <end position="286"/>
    </location>
</feature>
<feature type="non-terminal residue" evidence="3">
    <location>
        <position position="1"/>
    </location>
</feature>
<sequence>MNVENSTSTIDFTPTEEPIDELENTLALVEIGAVGFIGVVLGLAAVHVIRRNSMIKGIVEIYCLLDLANLLLINGGHLFWGLPCALWGINESWPTLDYIFSALTFTSVSLGFPPKLFLSINRFFALSFEGRFYNSLQRTHVAQYFFMLIYTLGTFSAYMIPGCGATFVADGLNIFYIEASCGERIMYFTQIIASWIFLPVNVFFDLLICILMRRRLRLLHAKQNHDSRQKKEQLRMEMNLALQIAVNLTTGLILNVTITIAEESLWSSWATFLCYTALWQICTLINCISYIVFLREKERSTGKLSISMTTQILKRQP</sequence>
<evidence type="ECO:0000259" key="2">
    <source>
        <dbReference type="Pfam" id="PF10328"/>
    </source>
</evidence>